<keyword evidence="2" id="KW-1133">Transmembrane helix</keyword>
<evidence type="ECO:0000313" key="4">
    <source>
        <dbReference type="Proteomes" id="UP000639606"/>
    </source>
</evidence>
<dbReference type="EMBL" id="BMRG01000002">
    <property type="protein sequence ID" value="GGP42392.1"/>
    <property type="molecule type" value="Genomic_DNA"/>
</dbReference>
<feature type="transmembrane region" description="Helical" evidence="2">
    <location>
        <begin position="20"/>
        <end position="43"/>
    </location>
</feature>
<dbReference type="Proteomes" id="UP000639606">
    <property type="component" value="Unassembled WGS sequence"/>
</dbReference>
<comment type="caution">
    <text evidence="3">The sequence shown here is derived from an EMBL/GenBank/DDBJ whole genome shotgun (WGS) entry which is preliminary data.</text>
</comment>
<evidence type="ECO:0000256" key="2">
    <source>
        <dbReference type="SAM" id="Phobius"/>
    </source>
</evidence>
<name>A0A918AKT1_9PSEU</name>
<evidence type="ECO:0000313" key="3">
    <source>
        <dbReference type="EMBL" id="GGP42392.1"/>
    </source>
</evidence>
<evidence type="ECO:0000256" key="1">
    <source>
        <dbReference type="SAM" id="MobiDB-lite"/>
    </source>
</evidence>
<protein>
    <submittedName>
        <fullName evidence="3">Uncharacterized protein</fullName>
    </submittedName>
</protein>
<reference evidence="3" key="2">
    <citation type="submission" date="2020-09" db="EMBL/GenBank/DDBJ databases">
        <authorList>
            <person name="Sun Q."/>
            <person name="Ohkuma M."/>
        </authorList>
    </citation>
    <scope>NUCLEOTIDE SEQUENCE</scope>
    <source>
        <strain evidence="3">JCM 3313</strain>
    </source>
</reference>
<dbReference type="AlphaFoldDB" id="A0A918AKT1"/>
<reference evidence="3" key="1">
    <citation type="journal article" date="2014" name="Int. J. Syst. Evol. Microbiol.">
        <title>Complete genome sequence of Corynebacterium casei LMG S-19264T (=DSM 44701T), isolated from a smear-ripened cheese.</title>
        <authorList>
            <consortium name="US DOE Joint Genome Institute (JGI-PGF)"/>
            <person name="Walter F."/>
            <person name="Albersmeier A."/>
            <person name="Kalinowski J."/>
            <person name="Ruckert C."/>
        </authorList>
    </citation>
    <scope>NUCLEOTIDE SEQUENCE</scope>
    <source>
        <strain evidence="3">JCM 3313</strain>
    </source>
</reference>
<keyword evidence="2" id="KW-0472">Membrane</keyword>
<proteinExistence type="predicted"/>
<keyword evidence="2" id="KW-0812">Transmembrane</keyword>
<feature type="region of interest" description="Disordered" evidence="1">
    <location>
        <begin position="53"/>
        <end position="83"/>
    </location>
</feature>
<keyword evidence="4" id="KW-1185">Reference proteome</keyword>
<organism evidence="3 4">
    <name type="scientific">Saccharothrix coeruleofusca</name>
    <dbReference type="NCBI Taxonomy" id="33919"/>
    <lineage>
        <taxon>Bacteria</taxon>
        <taxon>Bacillati</taxon>
        <taxon>Actinomycetota</taxon>
        <taxon>Actinomycetes</taxon>
        <taxon>Pseudonocardiales</taxon>
        <taxon>Pseudonocardiaceae</taxon>
        <taxon>Saccharothrix</taxon>
    </lineage>
</organism>
<accession>A0A918AKT1</accession>
<sequence>MLDGIAQWWDGVELWLAQLAFPFQFALVMAVLLPACLGVARFIDRVVDDASARISGDPQAEPPVGASPEDVREPRQADAGSRS</sequence>
<dbReference type="RefSeq" id="WP_189222079.1">
    <property type="nucleotide sequence ID" value="NZ_BMRG01000002.1"/>
</dbReference>
<gene>
    <name evidence="3" type="ORF">GCM10010185_12340</name>
</gene>